<evidence type="ECO:0000256" key="3">
    <source>
        <dbReference type="ARBA" id="ARBA00022750"/>
    </source>
</evidence>
<comment type="similarity">
    <text evidence="1">Belongs to the peptidase A31 family.</text>
</comment>
<dbReference type="PANTHER" id="PTHR30302:SF1">
    <property type="entry name" value="HYDROGENASE 2 MATURATION PROTEASE"/>
    <property type="match status" value="1"/>
</dbReference>
<protein>
    <submittedName>
        <fullName evidence="5">Hydrogenase maturation protease</fullName>
    </submittedName>
</protein>
<comment type="caution">
    <text evidence="5">The sequence shown here is derived from an EMBL/GenBank/DDBJ whole genome shotgun (WGS) entry which is preliminary data.</text>
</comment>
<dbReference type="GO" id="GO:0016485">
    <property type="term" value="P:protein processing"/>
    <property type="evidence" value="ECO:0007669"/>
    <property type="project" value="TreeGrafter"/>
</dbReference>
<evidence type="ECO:0000313" key="6">
    <source>
        <dbReference type="Proteomes" id="UP000483379"/>
    </source>
</evidence>
<keyword evidence="3" id="KW-0064">Aspartyl protease</keyword>
<evidence type="ECO:0000313" key="5">
    <source>
        <dbReference type="EMBL" id="NEV64176.1"/>
    </source>
</evidence>
<keyword evidence="6" id="KW-1185">Reference proteome</keyword>
<dbReference type="SUPFAM" id="SSF53163">
    <property type="entry name" value="HybD-like"/>
    <property type="match status" value="1"/>
</dbReference>
<dbReference type="Pfam" id="PF01750">
    <property type="entry name" value="HycI"/>
    <property type="match status" value="1"/>
</dbReference>
<dbReference type="AlphaFoldDB" id="A0A6M0K315"/>
<keyword evidence="2 5" id="KW-0645">Protease</keyword>
<organism evidence="5 6">
    <name type="scientific">Thiorhodococcus minor</name>
    <dbReference type="NCBI Taxonomy" id="57489"/>
    <lineage>
        <taxon>Bacteria</taxon>
        <taxon>Pseudomonadati</taxon>
        <taxon>Pseudomonadota</taxon>
        <taxon>Gammaproteobacteria</taxon>
        <taxon>Chromatiales</taxon>
        <taxon>Chromatiaceae</taxon>
        <taxon>Thiorhodococcus</taxon>
    </lineage>
</organism>
<dbReference type="Gene3D" id="3.40.50.1450">
    <property type="entry name" value="HybD-like"/>
    <property type="match status" value="1"/>
</dbReference>
<evidence type="ECO:0000256" key="2">
    <source>
        <dbReference type="ARBA" id="ARBA00022670"/>
    </source>
</evidence>
<dbReference type="GO" id="GO:0004190">
    <property type="term" value="F:aspartic-type endopeptidase activity"/>
    <property type="evidence" value="ECO:0007669"/>
    <property type="project" value="UniProtKB-KW"/>
</dbReference>
<dbReference type="NCBIfam" id="TIGR00072">
    <property type="entry name" value="hydrog_prot"/>
    <property type="match status" value="1"/>
</dbReference>
<dbReference type="EMBL" id="JAAIJQ010000077">
    <property type="protein sequence ID" value="NEV64176.1"/>
    <property type="molecule type" value="Genomic_DNA"/>
</dbReference>
<proteinExistence type="inferred from homology"/>
<evidence type="ECO:0000256" key="4">
    <source>
        <dbReference type="ARBA" id="ARBA00022801"/>
    </source>
</evidence>
<reference evidence="5 6" key="1">
    <citation type="submission" date="2020-02" db="EMBL/GenBank/DDBJ databases">
        <title>Genome sequences of Thiorhodococcus mannitoliphagus and Thiorhodococcus minor, purple sulfur photosynthetic bacteria in the gammaproteobacterial family, Chromatiaceae.</title>
        <authorList>
            <person name="Aviles F.A."/>
            <person name="Meyer T.E."/>
            <person name="Kyndt J.A."/>
        </authorList>
    </citation>
    <scope>NUCLEOTIDE SEQUENCE [LARGE SCALE GENOMIC DNA]</scope>
    <source>
        <strain evidence="5 6">DSM 11518</strain>
    </source>
</reference>
<dbReference type="PANTHER" id="PTHR30302">
    <property type="entry name" value="HYDROGENASE 1 MATURATION PROTEASE"/>
    <property type="match status" value="1"/>
</dbReference>
<dbReference type="GO" id="GO:0008047">
    <property type="term" value="F:enzyme activator activity"/>
    <property type="evidence" value="ECO:0007669"/>
    <property type="project" value="InterPro"/>
</dbReference>
<dbReference type="InterPro" id="IPR000671">
    <property type="entry name" value="Peptidase_A31"/>
</dbReference>
<dbReference type="RefSeq" id="WP_164454709.1">
    <property type="nucleotide sequence ID" value="NZ_JAAIJQ010000077.1"/>
</dbReference>
<dbReference type="Proteomes" id="UP000483379">
    <property type="component" value="Unassembled WGS sequence"/>
</dbReference>
<evidence type="ECO:0000256" key="1">
    <source>
        <dbReference type="ARBA" id="ARBA00006814"/>
    </source>
</evidence>
<dbReference type="InterPro" id="IPR023430">
    <property type="entry name" value="Pept_HybD-like_dom_sf"/>
</dbReference>
<gene>
    <name evidence="5" type="ORF">G3446_20190</name>
</gene>
<dbReference type="PRINTS" id="PR00446">
    <property type="entry name" value="HYDRGNUPTAKE"/>
</dbReference>
<accession>A0A6M0K315</accession>
<dbReference type="CDD" id="cd00518">
    <property type="entry name" value="H2MP"/>
    <property type="match status" value="1"/>
</dbReference>
<keyword evidence="4" id="KW-0378">Hydrolase</keyword>
<sequence length="163" mass="17589">MSEPPSLLIQCIGNRLRGDDGAGPAVADRLRDLGLGDHVREYWGEGTELMQDWEGRERVIVVDASRSGAPPGTLHILDANAGELPRDLRLASSHRLGLAEVIELARMLDLLPKDLKVHAIEGEGYAPGEGLSLFVERAALQLADQLRGEAMRHGAQNASAARD</sequence>
<name>A0A6M0K315_9GAMM</name>